<evidence type="ECO:0000256" key="7">
    <source>
        <dbReference type="ARBA" id="ARBA00022654"/>
    </source>
</evidence>
<dbReference type="InterPro" id="IPR011249">
    <property type="entry name" value="Metalloenz_LuxS/M16"/>
</dbReference>
<comment type="subunit">
    <text evidence="4">Homodimer.</text>
</comment>
<comment type="catalytic activity">
    <reaction evidence="1">
        <text>S-(5-deoxy-D-ribos-5-yl)-L-homocysteine = (S)-4,5-dihydroxypentane-2,3-dione + L-homocysteine</text>
        <dbReference type="Rhea" id="RHEA:17753"/>
        <dbReference type="ChEBI" id="CHEBI:29484"/>
        <dbReference type="ChEBI" id="CHEBI:58195"/>
        <dbReference type="ChEBI" id="CHEBI:58199"/>
        <dbReference type="EC" id="4.4.1.21"/>
    </reaction>
</comment>
<dbReference type="EC" id="4.4.1.21" evidence="5"/>
<dbReference type="InterPro" id="IPR003815">
    <property type="entry name" value="S-ribosylhomocysteinase"/>
</dbReference>
<reference evidence="15 16" key="1">
    <citation type="submission" date="2020-11" db="EMBL/GenBank/DDBJ databases">
        <title>Fusibacter basophilias sp. nov.</title>
        <authorList>
            <person name="Qiu D."/>
        </authorList>
    </citation>
    <scope>NUCLEOTIDE SEQUENCE [LARGE SCALE GENOMIC DNA]</scope>
    <source>
        <strain evidence="15 16">Q10-2</strain>
    </source>
</reference>
<evidence type="ECO:0000313" key="16">
    <source>
        <dbReference type="Proteomes" id="UP000614200"/>
    </source>
</evidence>
<dbReference type="RefSeq" id="WP_194702402.1">
    <property type="nucleotide sequence ID" value="NZ_JADKNH010000008.1"/>
</dbReference>
<evidence type="ECO:0000256" key="10">
    <source>
        <dbReference type="ARBA" id="ARBA00023004"/>
    </source>
</evidence>
<proteinExistence type="inferred from homology"/>
<evidence type="ECO:0000256" key="8">
    <source>
        <dbReference type="ARBA" id="ARBA00022723"/>
    </source>
</evidence>
<keyword evidence="16" id="KW-1185">Reference proteome</keyword>
<evidence type="ECO:0000256" key="1">
    <source>
        <dbReference type="ARBA" id="ARBA00000297"/>
    </source>
</evidence>
<keyword evidence="8" id="KW-0479">Metal-binding</keyword>
<accession>A0ABR9ZX25</accession>
<comment type="similarity">
    <text evidence="3">Belongs to the LuxS family.</text>
</comment>
<comment type="function">
    <text evidence="12">Involved in the synthesis of autoinducer 2 (AI-2) which is secreted by bacteria and is used to communicate both the cell density and the metabolic potential of the environment. The regulation of gene expression in response to changes in cell density is called quorum sensing. Catalyzes the transformation of S-ribosylhomocysteine (RHC) to homocysteine (HC) and 4,5-dihydroxy-2,3-pentadione (DPD).</text>
</comment>
<dbReference type="PANTHER" id="PTHR35799">
    <property type="entry name" value="S-RIBOSYLHOMOCYSTEINE LYASE"/>
    <property type="match status" value="1"/>
</dbReference>
<dbReference type="Pfam" id="PF02664">
    <property type="entry name" value="LuxS"/>
    <property type="match status" value="1"/>
</dbReference>
<dbReference type="PRINTS" id="PR01487">
    <property type="entry name" value="LUXSPROTEIN"/>
</dbReference>
<keyword evidence="9" id="KW-0071">Autoinducer synthesis</keyword>
<evidence type="ECO:0000256" key="3">
    <source>
        <dbReference type="ARBA" id="ARBA00007311"/>
    </source>
</evidence>
<dbReference type="PANTHER" id="PTHR35799:SF1">
    <property type="entry name" value="S-RIBOSYLHOMOCYSTEINE LYASE"/>
    <property type="match status" value="1"/>
</dbReference>
<evidence type="ECO:0000256" key="12">
    <source>
        <dbReference type="ARBA" id="ARBA00024654"/>
    </source>
</evidence>
<evidence type="ECO:0000256" key="2">
    <source>
        <dbReference type="ARBA" id="ARBA00001962"/>
    </source>
</evidence>
<organism evidence="15 16">
    <name type="scientific">Fusibacter ferrireducens</name>
    <dbReference type="NCBI Taxonomy" id="2785058"/>
    <lineage>
        <taxon>Bacteria</taxon>
        <taxon>Bacillati</taxon>
        <taxon>Bacillota</taxon>
        <taxon>Clostridia</taxon>
        <taxon>Eubacteriales</taxon>
        <taxon>Eubacteriales Family XII. Incertae Sedis</taxon>
        <taxon>Fusibacter</taxon>
    </lineage>
</organism>
<evidence type="ECO:0000256" key="6">
    <source>
        <dbReference type="ARBA" id="ARBA00015130"/>
    </source>
</evidence>
<evidence type="ECO:0000256" key="9">
    <source>
        <dbReference type="ARBA" id="ARBA00022929"/>
    </source>
</evidence>
<protein>
    <recommendedName>
        <fullName evidence="6">S-ribosylhomocysteine lyase</fullName>
        <ecNumber evidence="5">4.4.1.21</ecNumber>
    </recommendedName>
    <alternativeName>
        <fullName evidence="13">AI-2 synthesis protein</fullName>
    </alternativeName>
    <alternativeName>
        <fullName evidence="14">Autoinducer-2 production protein LuxS</fullName>
    </alternativeName>
</protein>
<evidence type="ECO:0000256" key="11">
    <source>
        <dbReference type="ARBA" id="ARBA00023239"/>
    </source>
</evidence>
<evidence type="ECO:0000256" key="5">
    <source>
        <dbReference type="ARBA" id="ARBA00012240"/>
    </source>
</evidence>
<evidence type="ECO:0000313" key="15">
    <source>
        <dbReference type="EMBL" id="MBF4694159.1"/>
    </source>
</evidence>
<comment type="caution">
    <text evidence="15">The sequence shown here is derived from an EMBL/GenBank/DDBJ whole genome shotgun (WGS) entry which is preliminary data.</text>
</comment>
<sequence length="158" mass="18175">MNKSESFTVDHLKLQKGLYVSKIMKIGEESLTFLDLRMKLPNREKMSVNGIHTIEHLMNAFFSNDKEMSERFVYFGSRGSLTGMTLILQGTYTSEEILPHVKRAYEYVASFRGDIIKGNKTECGNHELHSLTDARQEAEDYLRIIKKADDSILNYALM</sequence>
<evidence type="ECO:0000256" key="14">
    <source>
        <dbReference type="ARBA" id="ARBA00031777"/>
    </source>
</evidence>
<keyword evidence="10" id="KW-0408">Iron</keyword>
<dbReference type="GO" id="GO:0016829">
    <property type="term" value="F:lyase activity"/>
    <property type="evidence" value="ECO:0007669"/>
    <property type="project" value="UniProtKB-KW"/>
</dbReference>
<dbReference type="SUPFAM" id="SSF63411">
    <property type="entry name" value="LuxS/MPP-like metallohydrolase"/>
    <property type="match status" value="1"/>
</dbReference>
<gene>
    <name evidence="15" type="ORF">ISU02_13640</name>
</gene>
<dbReference type="InterPro" id="IPR037005">
    <property type="entry name" value="LuxS_sf"/>
</dbReference>
<dbReference type="Gene3D" id="3.30.1360.80">
    <property type="entry name" value="S-ribosylhomocysteinase (LuxS)"/>
    <property type="match status" value="1"/>
</dbReference>
<keyword evidence="11 15" id="KW-0456">Lyase</keyword>
<dbReference type="EMBL" id="JADKNH010000008">
    <property type="protein sequence ID" value="MBF4694159.1"/>
    <property type="molecule type" value="Genomic_DNA"/>
</dbReference>
<comment type="cofactor">
    <cofactor evidence="2">
        <name>Fe cation</name>
        <dbReference type="ChEBI" id="CHEBI:24875"/>
    </cofactor>
</comment>
<evidence type="ECO:0000256" key="4">
    <source>
        <dbReference type="ARBA" id="ARBA00011738"/>
    </source>
</evidence>
<keyword evidence="7" id="KW-0673">Quorum sensing</keyword>
<dbReference type="Proteomes" id="UP000614200">
    <property type="component" value="Unassembled WGS sequence"/>
</dbReference>
<name>A0ABR9ZX25_9FIRM</name>
<evidence type="ECO:0000256" key="13">
    <source>
        <dbReference type="ARBA" id="ARBA00030600"/>
    </source>
</evidence>